<name>A0ABN7T5B2_OIKDI</name>
<gene>
    <name evidence="2" type="ORF">OKIOD_LOCUS14666</name>
</gene>
<evidence type="ECO:0000313" key="2">
    <source>
        <dbReference type="EMBL" id="CAG5111613.1"/>
    </source>
</evidence>
<organism evidence="2 3">
    <name type="scientific">Oikopleura dioica</name>
    <name type="common">Tunicate</name>
    <dbReference type="NCBI Taxonomy" id="34765"/>
    <lineage>
        <taxon>Eukaryota</taxon>
        <taxon>Metazoa</taxon>
        <taxon>Chordata</taxon>
        <taxon>Tunicata</taxon>
        <taxon>Appendicularia</taxon>
        <taxon>Copelata</taxon>
        <taxon>Oikopleuridae</taxon>
        <taxon>Oikopleura</taxon>
    </lineage>
</organism>
<protein>
    <submittedName>
        <fullName evidence="2">Oidioi.mRNA.OKI2018_I69.chr2.g5901.t1.cds</fullName>
    </submittedName>
</protein>
<keyword evidence="3" id="KW-1185">Reference proteome</keyword>
<dbReference type="EMBL" id="OU015567">
    <property type="protein sequence ID" value="CAG5111613.1"/>
    <property type="molecule type" value="Genomic_DNA"/>
</dbReference>
<proteinExistence type="predicted"/>
<sequence length="357" mass="39006">MHRFGTIFNRNGRRRPDCPPEVVDLENLTRLNELIPTNIGEDAPAAPLPQEQSANFANWPGVPSALPAAYAFSPYGAMGVNPVFQFPVGFNAPHRFVPGTPIGAPLPPSPFVGLDPHFVKGARLYQHPSSLTPNAIFPYPMFPPSMGGSGQFFRFGPTREFEVGYEGIPQQPSDVADAHPRLLQQRRVEQRDARRIGSMEALDQVGLDEPTTSRKRPTDNAGVFGQPPSKNARGGSYGVVWIKGAPVNVANHGRTILRITPEDAVYAGYGNHLFPMPIKRPGVTFTRPLLTEAENVHKNGSDPLSVVLMRISNFYKEKHAQLADLERELSDGHYSIVVSTPTVAVSFGGADVWGDEL</sequence>
<evidence type="ECO:0000256" key="1">
    <source>
        <dbReference type="SAM" id="MobiDB-lite"/>
    </source>
</evidence>
<accession>A0ABN7T5B2</accession>
<feature type="region of interest" description="Disordered" evidence="1">
    <location>
        <begin position="207"/>
        <end position="230"/>
    </location>
</feature>
<evidence type="ECO:0000313" key="3">
    <source>
        <dbReference type="Proteomes" id="UP001158576"/>
    </source>
</evidence>
<dbReference type="Proteomes" id="UP001158576">
    <property type="component" value="Chromosome 2"/>
</dbReference>
<reference evidence="2 3" key="1">
    <citation type="submission" date="2021-04" db="EMBL/GenBank/DDBJ databases">
        <authorList>
            <person name="Bliznina A."/>
        </authorList>
    </citation>
    <scope>NUCLEOTIDE SEQUENCE [LARGE SCALE GENOMIC DNA]</scope>
</reference>